<dbReference type="InterPro" id="IPR048469">
    <property type="entry name" value="YchJ-like_M"/>
</dbReference>
<dbReference type="SUPFAM" id="SSF54427">
    <property type="entry name" value="NTF2-like"/>
    <property type="match status" value="1"/>
</dbReference>
<dbReference type="InterPro" id="IPR032710">
    <property type="entry name" value="NTF2-like_dom_sf"/>
</dbReference>
<organism evidence="2">
    <name type="scientific">marine metagenome</name>
    <dbReference type="NCBI Taxonomy" id="408172"/>
    <lineage>
        <taxon>unclassified sequences</taxon>
        <taxon>metagenomes</taxon>
        <taxon>ecological metagenomes</taxon>
    </lineage>
</organism>
<name>A0A383E8R8_9ZZZZ</name>
<dbReference type="Pfam" id="PF17775">
    <property type="entry name" value="YchJ_M-like"/>
    <property type="match status" value="1"/>
</dbReference>
<proteinExistence type="predicted"/>
<evidence type="ECO:0000259" key="1">
    <source>
        <dbReference type="Pfam" id="PF17775"/>
    </source>
</evidence>
<accession>A0A383E8R8</accession>
<dbReference type="Gene3D" id="3.10.450.50">
    <property type="match status" value="1"/>
</dbReference>
<dbReference type="EMBL" id="UINC01223343">
    <property type="protein sequence ID" value="SVE52498.1"/>
    <property type="molecule type" value="Genomic_DNA"/>
</dbReference>
<sequence length="79" mass="8864">MIDSWHPLSCPSQFESNLNQQWLGLKILAVNQGRPGDGSGSVEFVAIFKVSGKVETLHEVSEFVREQGRWCYLSGILKQ</sequence>
<feature type="domain" description="YchJ-like middle NTF2-like" evidence="1">
    <location>
        <begin position="2"/>
        <end position="75"/>
    </location>
</feature>
<evidence type="ECO:0000313" key="2">
    <source>
        <dbReference type="EMBL" id="SVE52498.1"/>
    </source>
</evidence>
<gene>
    <name evidence="2" type="ORF">METZ01_LOCUS505352</name>
</gene>
<dbReference type="AlphaFoldDB" id="A0A383E8R8"/>
<protein>
    <recommendedName>
        <fullName evidence="1">YchJ-like middle NTF2-like domain-containing protein</fullName>
    </recommendedName>
</protein>
<reference evidence="2" key="1">
    <citation type="submission" date="2018-05" db="EMBL/GenBank/DDBJ databases">
        <authorList>
            <person name="Lanie J.A."/>
            <person name="Ng W.-L."/>
            <person name="Kazmierczak K.M."/>
            <person name="Andrzejewski T.M."/>
            <person name="Davidsen T.M."/>
            <person name="Wayne K.J."/>
            <person name="Tettelin H."/>
            <person name="Glass J.I."/>
            <person name="Rusch D."/>
            <person name="Podicherti R."/>
            <person name="Tsui H.-C.T."/>
            <person name="Winkler M.E."/>
        </authorList>
    </citation>
    <scope>NUCLEOTIDE SEQUENCE</scope>
</reference>